<dbReference type="Proteomes" id="UP000054538">
    <property type="component" value="Unassembled WGS sequence"/>
</dbReference>
<reference evidence="3" key="3">
    <citation type="submission" date="2015-02" db="EMBL/GenBank/DDBJ databases">
        <title>Evolutionary Origins and Diversification of the Mycorrhizal Mutualists.</title>
        <authorList>
            <consortium name="DOE Joint Genome Institute"/>
            <consortium name="Mycorrhizal Genomics Consortium"/>
            <person name="Kohler A."/>
            <person name="Kuo A."/>
            <person name="Nagy L.G."/>
            <person name="Floudas D."/>
            <person name="Copeland A."/>
            <person name="Barry K.W."/>
            <person name="Cichocki N."/>
            <person name="Veneault-Fourrey C."/>
            <person name="LaButti K."/>
            <person name="Lindquist E.A."/>
            <person name="Lipzen A."/>
            <person name="Lundell T."/>
            <person name="Morin E."/>
            <person name="Murat C."/>
            <person name="Riley R."/>
            <person name="Ohm R."/>
            <person name="Sun H."/>
            <person name="Tunlid A."/>
            <person name="Henrissat B."/>
            <person name="Grigoriev I.V."/>
            <person name="Hibbett D.S."/>
            <person name="Martin F."/>
        </authorList>
    </citation>
    <scope>NUCLEOTIDE SEQUENCE</scope>
    <source>
        <strain evidence="3">Ve08.2h10</strain>
    </source>
</reference>
<sequence>MMTSKGTRTRITETIMSPPRSNSATLSAVLLVSVMLSDPYPPTANYIDIECHLSDSYLHFCRCRLSFGVVIL</sequence>
<reference evidence="3 4" key="1">
    <citation type="submission" date="2014-04" db="EMBL/GenBank/DDBJ databases">
        <authorList>
            <consortium name="DOE Joint Genome Institute"/>
            <person name="Kuo A."/>
            <person name="Kohler A."/>
            <person name="Jargeat P."/>
            <person name="Nagy L.G."/>
            <person name="Floudas D."/>
            <person name="Copeland A."/>
            <person name="Barry K.W."/>
            <person name="Cichocki N."/>
            <person name="Veneault-Fourrey C."/>
            <person name="LaButti K."/>
            <person name="Lindquist E.A."/>
            <person name="Lipzen A."/>
            <person name="Lundell T."/>
            <person name="Morin E."/>
            <person name="Murat C."/>
            <person name="Sun H."/>
            <person name="Tunlid A."/>
            <person name="Henrissat B."/>
            <person name="Grigoriev I.V."/>
            <person name="Hibbett D.S."/>
            <person name="Martin F."/>
            <person name="Nordberg H.P."/>
            <person name="Cantor M.N."/>
            <person name="Hua S.X."/>
        </authorList>
    </citation>
    <scope>NUCLEOTIDE SEQUENCE [LARGE SCALE GENOMIC DNA]</scope>
    <source>
        <strain evidence="3 4">Ve08.2h10</strain>
    </source>
</reference>
<evidence type="ECO:0000313" key="3">
    <source>
        <dbReference type="EMBL" id="KIK87361.1"/>
    </source>
</evidence>
<reference evidence="4" key="2">
    <citation type="submission" date="2015-01" db="EMBL/GenBank/DDBJ databases">
        <title>Evolutionary Origins and Diversification of the Mycorrhizal Mutualists.</title>
        <authorList>
            <consortium name="DOE Joint Genome Institute"/>
            <consortium name="Mycorrhizal Genomics Consortium"/>
            <person name="Kohler A."/>
            <person name="Kuo A."/>
            <person name="Nagy L.G."/>
            <person name="Floudas D."/>
            <person name="Copeland A."/>
            <person name="Barry K.W."/>
            <person name="Cichocki N."/>
            <person name="Veneault-Fourrey C."/>
            <person name="LaButti K."/>
            <person name="Lindquist E.A."/>
            <person name="Lipzen A."/>
            <person name="Lundell T."/>
            <person name="Morin E."/>
            <person name="Murat C."/>
            <person name="Riley R."/>
            <person name="Ohm R."/>
            <person name="Sun H."/>
            <person name="Tunlid A."/>
            <person name="Henrissat B."/>
            <person name="Grigoriev I.V."/>
            <person name="Hibbett D.S."/>
            <person name="Martin F."/>
        </authorList>
    </citation>
    <scope>NUCLEOTIDE SEQUENCE [LARGE SCALE GENOMIC DNA]</scope>
    <source>
        <strain evidence="4">Ve08.2h10</strain>
    </source>
</reference>
<accession>A0A0D0DMP3</accession>
<name>A0A0D0DMP3_9AGAM</name>
<protein>
    <submittedName>
        <fullName evidence="3">Uncharacterized protein</fullName>
    </submittedName>
</protein>
<evidence type="ECO:0000313" key="4">
    <source>
        <dbReference type="Proteomes" id="UP000054538"/>
    </source>
</evidence>
<dbReference type="EMBL" id="KN826081">
    <property type="protein sequence ID" value="KIK80175.1"/>
    <property type="molecule type" value="Genomic_DNA"/>
</dbReference>
<evidence type="ECO:0000313" key="2">
    <source>
        <dbReference type="EMBL" id="KIK80175.1"/>
    </source>
</evidence>
<dbReference type="EMBL" id="KN825546">
    <property type="protein sequence ID" value="KIK87361.1"/>
    <property type="molecule type" value="Genomic_DNA"/>
</dbReference>
<dbReference type="AlphaFoldDB" id="A0A0D0DMP3"/>
<evidence type="ECO:0000256" key="1">
    <source>
        <dbReference type="SAM" id="MobiDB-lite"/>
    </source>
</evidence>
<gene>
    <name evidence="3" type="ORF">PAXRUDRAFT_831854</name>
    <name evidence="2" type="ORF">PAXRUDRAFT_833683</name>
</gene>
<proteinExistence type="predicted"/>
<organism evidence="3 4">
    <name type="scientific">Paxillus rubicundulus Ve08.2h10</name>
    <dbReference type="NCBI Taxonomy" id="930991"/>
    <lineage>
        <taxon>Eukaryota</taxon>
        <taxon>Fungi</taxon>
        <taxon>Dikarya</taxon>
        <taxon>Basidiomycota</taxon>
        <taxon>Agaricomycotina</taxon>
        <taxon>Agaricomycetes</taxon>
        <taxon>Agaricomycetidae</taxon>
        <taxon>Boletales</taxon>
        <taxon>Paxilineae</taxon>
        <taxon>Paxillaceae</taxon>
        <taxon>Paxillus</taxon>
    </lineage>
</organism>
<feature type="region of interest" description="Disordered" evidence="1">
    <location>
        <begin position="1"/>
        <end position="20"/>
    </location>
</feature>
<dbReference type="HOGENOM" id="CLU_2722903_0_0_1"/>
<keyword evidence="4" id="KW-1185">Reference proteome</keyword>